<dbReference type="EMBL" id="JAGSOH010000111">
    <property type="protein sequence ID" value="MBR7830029.1"/>
    <property type="molecule type" value="Genomic_DNA"/>
</dbReference>
<comment type="caution">
    <text evidence="1">The sequence shown here is derived from an EMBL/GenBank/DDBJ whole genome shotgun (WGS) entry which is preliminary data.</text>
</comment>
<evidence type="ECO:0000313" key="1">
    <source>
        <dbReference type="EMBL" id="MBR7830029.1"/>
    </source>
</evidence>
<proteinExistence type="predicted"/>
<name>A0A941EM11_9ACTN</name>
<keyword evidence="2" id="KW-1185">Reference proteome</keyword>
<dbReference type="Proteomes" id="UP000676325">
    <property type="component" value="Unassembled WGS sequence"/>
</dbReference>
<organism evidence="1 2">
    <name type="scientific">Actinospica acidithermotolerans</name>
    <dbReference type="NCBI Taxonomy" id="2828514"/>
    <lineage>
        <taxon>Bacteria</taxon>
        <taxon>Bacillati</taxon>
        <taxon>Actinomycetota</taxon>
        <taxon>Actinomycetes</taxon>
        <taxon>Catenulisporales</taxon>
        <taxon>Actinospicaceae</taxon>
        <taxon>Actinospica</taxon>
    </lineage>
</organism>
<dbReference type="AlphaFoldDB" id="A0A941EM11"/>
<evidence type="ECO:0000313" key="2">
    <source>
        <dbReference type="Proteomes" id="UP000676325"/>
    </source>
</evidence>
<gene>
    <name evidence="1" type="ORF">KDK95_27250</name>
</gene>
<sequence>MPGTSPAAEASRLLKCGVEFDVLRVPEPAGRWALRRLIGYGQPALRPGPVALEDASACLFFVAPGAKEDLPELLEWLDWGGIDLGLRAYGAGETIPEPSRWLHDPRAPAPEVIALLATIAECCSRRLLRRPVPEARGEDA</sequence>
<dbReference type="RefSeq" id="WP_212521161.1">
    <property type="nucleotide sequence ID" value="NZ_JAGSOH010000111.1"/>
</dbReference>
<reference evidence="1" key="1">
    <citation type="submission" date="2021-04" db="EMBL/GenBank/DDBJ databases">
        <title>Genome based classification of Actinospica acidithermotolerans sp. nov., an actinobacterium isolated from an Indonesian hot spring.</title>
        <authorList>
            <person name="Kusuma A.B."/>
            <person name="Putra K.E."/>
            <person name="Nafisah S."/>
            <person name="Loh J."/>
            <person name="Nouioui I."/>
            <person name="Goodfellow M."/>
        </authorList>
    </citation>
    <scope>NUCLEOTIDE SEQUENCE</scope>
    <source>
        <strain evidence="1">MGRD01-02</strain>
    </source>
</reference>
<accession>A0A941EM11</accession>
<protein>
    <submittedName>
        <fullName evidence="1">Uncharacterized protein</fullName>
    </submittedName>
</protein>